<organism evidence="9 10">
    <name type="scientific">Corynebacterium rouxii</name>
    <dbReference type="NCBI Taxonomy" id="2719119"/>
    <lineage>
        <taxon>Bacteria</taxon>
        <taxon>Bacillati</taxon>
        <taxon>Actinomycetota</taxon>
        <taxon>Actinomycetes</taxon>
        <taxon>Mycobacteriales</taxon>
        <taxon>Corynebacteriaceae</taxon>
        <taxon>Corynebacterium</taxon>
    </lineage>
</organism>
<sequence>MNISNRMCPIGLKLAHVSAIFSFFLELFRDGFNTISGWSTVKKLGFALLCCIFLAATVLIDVPPLTVLRTWADNTGAWFVVVFIALYISITQFPIPRTLLTLSSGILFGPLVGIIIALLSTTASAMLSLLIIRSILGDWARSQLTSPNAVRVNHHIEQRGWFAIASLRMIAAVPFSLLNYVAGMTNISLTSFGLATCIGSAPGTIVTVFIGNGLTQTYDAMLLIPTICLAILGLCGLIIDSRLLVKSST</sequence>
<dbReference type="AlphaFoldDB" id="A0A6I8MG02"/>
<dbReference type="InterPro" id="IPR015414">
    <property type="entry name" value="TMEM64"/>
</dbReference>
<keyword evidence="3 7" id="KW-1003">Cell membrane</keyword>
<keyword evidence="6 7" id="KW-0472">Membrane</keyword>
<dbReference type="GO" id="GO:0005886">
    <property type="term" value="C:plasma membrane"/>
    <property type="evidence" value="ECO:0007669"/>
    <property type="project" value="UniProtKB-SubCell"/>
</dbReference>
<dbReference type="PANTHER" id="PTHR12677">
    <property type="entry name" value="GOLGI APPARATUS MEMBRANE PROTEIN TVP38-RELATED"/>
    <property type="match status" value="1"/>
</dbReference>
<feature type="transmembrane region" description="Helical" evidence="7">
    <location>
        <begin position="222"/>
        <end position="239"/>
    </location>
</feature>
<feature type="transmembrane region" description="Helical" evidence="7">
    <location>
        <begin position="187"/>
        <end position="210"/>
    </location>
</feature>
<name>A0A6I8MG02_9CORY</name>
<accession>A0A6I8MG02</accession>
<evidence type="ECO:0000256" key="2">
    <source>
        <dbReference type="ARBA" id="ARBA00008640"/>
    </source>
</evidence>
<feature type="transmembrane region" description="Helical" evidence="7">
    <location>
        <begin position="7"/>
        <end position="25"/>
    </location>
</feature>
<feature type="transmembrane region" description="Helical" evidence="7">
    <location>
        <begin position="77"/>
        <end position="95"/>
    </location>
</feature>
<comment type="subcellular location">
    <subcellularLocation>
        <location evidence="1 7">Cell membrane</location>
        <topology evidence="1 7">Multi-pass membrane protein</topology>
    </subcellularLocation>
</comment>
<evidence type="ECO:0000259" key="8">
    <source>
        <dbReference type="Pfam" id="PF09335"/>
    </source>
</evidence>
<dbReference type="PANTHER" id="PTHR12677:SF59">
    <property type="entry name" value="GOLGI APPARATUS MEMBRANE PROTEIN TVP38-RELATED"/>
    <property type="match status" value="1"/>
</dbReference>
<evidence type="ECO:0000256" key="1">
    <source>
        <dbReference type="ARBA" id="ARBA00004651"/>
    </source>
</evidence>
<dbReference type="Proteomes" id="UP000423525">
    <property type="component" value="Chromosome"/>
</dbReference>
<dbReference type="Pfam" id="PF09335">
    <property type="entry name" value="VTT_dom"/>
    <property type="match status" value="1"/>
</dbReference>
<proteinExistence type="inferred from homology"/>
<dbReference type="EMBL" id="LR738855">
    <property type="protein sequence ID" value="VZH85277.1"/>
    <property type="molecule type" value="Genomic_DNA"/>
</dbReference>
<feature type="transmembrane region" description="Helical" evidence="7">
    <location>
        <begin position="107"/>
        <end position="132"/>
    </location>
</feature>
<dbReference type="InterPro" id="IPR032816">
    <property type="entry name" value="VTT_dom"/>
</dbReference>
<evidence type="ECO:0000256" key="7">
    <source>
        <dbReference type="RuleBase" id="RU366058"/>
    </source>
</evidence>
<comment type="similarity">
    <text evidence="2 7">Belongs to the TVP38/TMEM64 family.</text>
</comment>
<reference evidence="9 10" key="1">
    <citation type="submission" date="2019-11" db="EMBL/GenBank/DDBJ databases">
        <authorList>
            <person name="Brisse S."/>
        </authorList>
    </citation>
    <scope>NUCLEOTIDE SEQUENCE [LARGE SCALE GENOMIC DNA]</scope>
    <source>
        <strain evidence="9">FRC0190</strain>
    </source>
</reference>
<evidence type="ECO:0000256" key="3">
    <source>
        <dbReference type="ARBA" id="ARBA00022475"/>
    </source>
</evidence>
<evidence type="ECO:0000256" key="6">
    <source>
        <dbReference type="ARBA" id="ARBA00023136"/>
    </source>
</evidence>
<evidence type="ECO:0000313" key="10">
    <source>
        <dbReference type="Proteomes" id="UP000423525"/>
    </source>
</evidence>
<protein>
    <recommendedName>
        <fullName evidence="7">TVP38/TMEM64 family membrane protein</fullName>
    </recommendedName>
</protein>
<evidence type="ECO:0000256" key="4">
    <source>
        <dbReference type="ARBA" id="ARBA00022692"/>
    </source>
</evidence>
<evidence type="ECO:0000313" key="9">
    <source>
        <dbReference type="EMBL" id="VZH85277.1"/>
    </source>
</evidence>
<feature type="domain" description="VTT" evidence="8">
    <location>
        <begin position="95"/>
        <end position="212"/>
    </location>
</feature>
<keyword evidence="4 7" id="KW-0812">Transmembrane</keyword>
<dbReference type="KEGG" id="crf:FRC0190_01248"/>
<feature type="transmembrane region" description="Helical" evidence="7">
    <location>
        <begin position="45"/>
        <end position="65"/>
    </location>
</feature>
<comment type="caution">
    <text evidence="7">Lacks conserved residue(s) required for the propagation of feature annotation.</text>
</comment>
<feature type="transmembrane region" description="Helical" evidence="7">
    <location>
        <begin position="161"/>
        <end position="181"/>
    </location>
</feature>
<gene>
    <name evidence="9" type="ORF">FRC0190_01248</name>
</gene>
<keyword evidence="5 7" id="KW-1133">Transmembrane helix</keyword>
<evidence type="ECO:0000256" key="5">
    <source>
        <dbReference type="ARBA" id="ARBA00022989"/>
    </source>
</evidence>